<evidence type="ECO:0000256" key="4">
    <source>
        <dbReference type="ARBA" id="ARBA00022527"/>
    </source>
</evidence>
<dbReference type="WBParaSite" id="maker-uti_cns_0011048-snap-gene-0.2-mRNA-1">
    <property type="protein sequence ID" value="maker-uti_cns_0011048-snap-gene-0.2-mRNA-1"/>
    <property type="gene ID" value="maker-uti_cns_0011048-snap-gene-0.2"/>
</dbReference>
<feature type="region of interest" description="Disordered" evidence="12">
    <location>
        <begin position="577"/>
        <end position="618"/>
    </location>
</feature>
<feature type="compositionally biased region" description="Low complexity" evidence="12">
    <location>
        <begin position="577"/>
        <end position="591"/>
    </location>
</feature>
<dbReference type="SMART" id="SM00220">
    <property type="entry name" value="S_TKc"/>
    <property type="match status" value="1"/>
</dbReference>
<protein>
    <recommendedName>
        <fullName evidence="2">non-specific serine/threonine protein kinase</fullName>
        <ecNumber evidence="2">2.7.11.1</ecNumber>
    </recommendedName>
</protein>
<comment type="catalytic activity">
    <reaction evidence="10">
        <text>L-seryl-[protein] + ATP = O-phospho-L-seryl-[protein] + ADP + H(+)</text>
        <dbReference type="Rhea" id="RHEA:17989"/>
        <dbReference type="Rhea" id="RHEA-COMP:9863"/>
        <dbReference type="Rhea" id="RHEA-COMP:11604"/>
        <dbReference type="ChEBI" id="CHEBI:15378"/>
        <dbReference type="ChEBI" id="CHEBI:29999"/>
        <dbReference type="ChEBI" id="CHEBI:30616"/>
        <dbReference type="ChEBI" id="CHEBI:83421"/>
        <dbReference type="ChEBI" id="CHEBI:456216"/>
        <dbReference type="EC" id="2.7.11.1"/>
    </reaction>
</comment>
<reference evidence="15" key="1">
    <citation type="submission" date="2016-11" db="UniProtKB">
        <authorList>
            <consortium name="WormBaseParasite"/>
        </authorList>
    </citation>
    <scope>IDENTIFICATION</scope>
</reference>
<dbReference type="GO" id="GO:0005524">
    <property type="term" value="F:ATP binding"/>
    <property type="evidence" value="ECO:0007669"/>
    <property type="project" value="UniProtKB-UniRule"/>
</dbReference>
<feature type="compositionally biased region" description="Polar residues" evidence="12">
    <location>
        <begin position="423"/>
        <end position="441"/>
    </location>
</feature>
<feature type="region of interest" description="Disordered" evidence="12">
    <location>
        <begin position="387"/>
        <end position="455"/>
    </location>
</feature>
<keyword evidence="7" id="KW-0418">Kinase</keyword>
<comment type="subcellular location">
    <subcellularLocation>
        <location evidence="1">Cytoplasm</location>
    </subcellularLocation>
</comment>
<dbReference type="PANTHER" id="PTHR24346">
    <property type="entry name" value="MAP/MICROTUBULE AFFINITY-REGULATING KINASE"/>
    <property type="match status" value="1"/>
</dbReference>
<evidence type="ECO:0000256" key="1">
    <source>
        <dbReference type="ARBA" id="ARBA00004496"/>
    </source>
</evidence>
<evidence type="ECO:0000256" key="5">
    <source>
        <dbReference type="ARBA" id="ARBA00022679"/>
    </source>
</evidence>
<dbReference type="InterPro" id="IPR011009">
    <property type="entry name" value="Kinase-like_dom_sf"/>
</dbReference>
<feature type="compositionally biased region" description="Low complexity" evidence="12">
    <location>
        <begin position="16"/>
        <end position="25"/>
    </location>
</feature>
<dbReference type="AlphaFoldDB" id="A0A1I8IAX0"/>
<dbReference type="PROSITE" id="PS00108">
    <property type="entry name" value="PROTEIN_KINASE_ST"/>
    <property type="match status" value="1"/>
</dbReference>
<keyword evidence="6 11" id="KW-0547">Nucleotide-binding</keyword>
<evidence type="ECO:0000256" key="2">
    <source>
        <dbReference type="ARBA" id="ARBA00012513"/>
    </source>
</evidence>
<dbReference type="Proteomes" id="UP000095280">
    <property type="component" value="Unplaced"/>
</dbReference>
<dbReference type="EC" id="2.7.11.1" evidence="2"/>
<dbReference type="FunFam" id="1.10.510.10:FF:001222">
    <property type="entry name" value="Serine/threonine-protein kinase ppk25"/>
    <property type="match status" value="1"/>
</dbReference>
<keyword evidence="3" id="KW-0963">Cytoplasm</keyword>
<evidence type="ECO:0000313" key="14">
    <source>
        <dbReference type="Proteomes" id="UP000095280"/>
    </source>
</evidence>
<dbReference type="GO" id="GO:0005737">
    <property type="term" value="C:cytoplasm"/>
    <property type="evidence" value="ECO:0007669"/>
    <property type="project" value="UniProtKB-SubCell"/>
</dbReference>
<feature type="compositionally biased region" description="Basic and acidic residues" evidence="12">
    <location>
        <begin position="442"/>
        <end position="455"/>
    </location>
</feature>
<comment type="catalytic activity">
    <reaction evidence="9">
        <text>L-threonyl-[protein] + ATP = O-phospho-L-threonyl-[protein] + ADP + H(+)</text>
        <dbReference type="Rhea" id="RHEA:46608"/>
        <dbReference type="Rhea" id="RHEA-COMP:11060"/>
        <dbReference type="Rhea" id="RHEA-COMP:11605"/>
        <dbReference type="ChEBI" id="CHEBI:15378"/>
        <dbReference type="ChEBI" id="CHEBI:30013"/>
        <dbReference type="ChEBI" id="CHEBI:30616"/>
        <dbReference type="ChEBI" id="CHEBI:61977"/>
        <dbReference type="ChEBI" id="CHEBI:456216"/>
        <dbReference type="EC" id="2.7.11.1"/>
    </reaction>
</comment>
<feature type="region of interest" description="Disordered" evidence="12">
    <location>
        <begin position="477"/>
        <end position="546"/>
    </location>
</feature>
<evidence type="ECO:0000256" key="11">
    <source>
        <dbReference type="PROSITE-ProRule" id="PRU10141"/>
    </source>
</evidence>
<dbReference type="InterPro" id="IPR008271">
    <property type="entry name" value="Ser/Thr_kinase_AS"/>
</dbReference>
<organism evidence="14 15">
    <name type="scientific">Macrostomum lignano</name>
    <dbReference type="NCBI Taxonomy" id="282301"/>
    <lineage>
        <taxon>Eukaryota</taxon>
        <taxon>Metazoa</taxon>
        <taxon>Spiralia</taxon>
        <taxon>Lophotrochozoa</taxon>
        <taxon>Platyhelminthes</taxon>
        <taxon>Rhabditophora</taxon>
        <taxon>Macrostomorpha</taxon>
        <taxon>Macrostomida</taxon>
        <taxon>Macrostomidae</taxon>
        <taxon>Macrostomum</taxon>
    </lineage>
</organism>
<evidence type="ECO:0000256" key="3">
    <source>
        <dbReference type="ARBA" id="ARBA00022490"/>
    </source>
</evidence>
<dbReference type="GO" id="GO:0035556">
    <property type="term" value="P:intracellular signal transduction"/>
    <property type="evidence" value="ECO:0007669"/>
    <property type="project" value="TreeGrafter"/>
</dbReference>
<dbReference type="Gene3D" id="1.10.510.10">
    <property type="entry name" value="Transferase(Phosphotransferase) domain 1"/>
    <property type="match status" value="1"/>
</dbReference>
<dbReference type="InterPro" id="IPR017441">
    <property type="entry name" value="Protein_kinase_ATP_BS"/>
</dbReference>
<dbReference type="InterPro" id="IPR000719">
    <property type="entry name" value="Prot_kinase_dom"/>
</dbReference>
<feature type="binding site" evidence="11">
    <location>
        <position position="83"/>
    </location>
    <ligand>
        <name>ATP</name>
        <dbReference type="ChEBI" id="CHEBI:30616"/>
    </ligand>
</feature>
<keyword evidence="14" id="KW-1185">Reference proteome</keyword>
<feature type="compositionally biased region" description="Polar residues" evidence="12">
    <location>
        <begin position="393"/>
        <end position="403"/>
    </location>
</feature>
<evidence type="ECO:0000256" key="10">
    <source>
        <dbReference type="ARBA" id="ARBA00048679"/>
    </source>
</evidence>
<feature type="domain" description="Protein kinase" evidence="13">
    <location>
        <begin position="54"/>
        <end position="318"/>
    </location>
</feature>
<accession>A0A1I8IAX0</accession>
<feature type="compositionally biased region" description="Low complexity" evidence="12">
    <location>
        <begin position="535"/>
        <end position="546"/>
    </location>
</feature>
<name>A0A1I8IAX0_9PLAT</name>
<sequence>MCLLQDPIPRREVDADSGNSSGNSDDAFKLPDEAFQPKPGLVETYVHGKKVGSYLIGAELGSGSFAQVCEGLHVLTGERVAVKIVSKETAKSDPYVAKNMRREGRILQLIRHSNVVQLLEVMETEHSYYLVQELCHGGDFMSYLMKRRRLTEYETRKYIRQIVQAVNYMHSLGILHRDLKIENLLLTKDHNVRIIDFGLSNMVSAVPNENGGIVTQLCRTQCGSPAYAAPEVLAKKPYGTAVDVWSIGVNMFAMLSGNLPFIVKPFSIKALYQKMMKQEFNPLPKTLSASCRDLLLRLLNPQPETRIRLKDVMSHPWLNENSSSLRPSPFPNFLHREELQEDVLRQVSQRLHLPLDDVARKVLDNNPSPSLATFRLMSVMADRYRQERPQAVKTPSTTDSQFEVESDKKLSDEEADEKDDSTKQQQQSTEAAENSSKASTNEFKRPLETGLPRRERTFCGTVPVSAMAAEATQLVRLEKADRGDSRSGGAMQTTVSSCRSAPETHQPAAQKRRRPQQRRRHLDRPRCRFAEFRSDSSSTGRSSIQSLVSQRYAAVAPGRVAGSRYSGLPPSSFARLPNGAAAPGAAASARCPPLPRPPPQPQPQPQLPGRGGQEACHRASRRLPRYAEIFVSHHSWGHASEMNAQMTLLTTKNS</sequence>
<dbReference type="PROSITE" id="PS00107">
    <property type="entry name" value="PROTEIN_KINASE_ATP"/>
    <property type="match status" value="1"/>
</dbReference>
<feature type="region of interest" description="Disordered" evidence="12">
    <location>
        <begin position="1"/>
        <end position="30"/>
    </location>
</feature>
<feature type="compositionally biased region" description="Basic and acidic residues" evidence="12">
    <location>
        <begin position="524"/>
        <end position="534"/>
    </location>
</feature>
<evidence type="ECO:0000256" key="7">
    <source>
        <dbReference type="ARBA" id="ARBA00022777"/>
    </source>
</evidence>
<evidence type="ECO:0000256" key="8">
    <source>
        <dbReference type="ARBA" id="ARBA00022840"/>
    </source>
</evidence>
<feature type="compositionally biased region" description="Polar residues" evidence="12">
    <location>
        <begin position="490"/>
        <end position="499"/>
    </location>
</feature>
<dbReference type="SUPFAM" id="SSF56112">
    <property type="entry name" value="Protein kinase-like (PK-like)"/>
    <property type="match status" value="1"/>
</dbReference>
<dbReference type="GO" id="GO:0004674">
    <property type="term" value="F:protein serine/threonine kinase activity"/>
    <property type="evidence" value="ECO:0007669"/>
    <property type="project" value="UniProtKB-KW"/>
</dbReference>
<proteinExistence type="predicted"/>
<dbReference type="PROSITE" id="PS50011">
    <property type="entry name" value="PROTEIN_KINASE_DOM"/>
    <property type="match status" value="1"/>
</dbReference>
<keyword evidence="5" id="KW-0808">Transferase</keyword>
<evidence type="ECO:0000313" key="15">
    <source>
        <dbReference type="WBParaSite" id="maker-uti_cns_0011048-snap-gene-0.2-mRNA-1"/>
    </source>
</evidence>
<feature type="compositionally biased region" description="Pro residues" evidence="12">
    <location>
        <begin position="592"/>
        <end position="606"/>
    </location>
</feature>
<feature type="compositionally biased region" description="Basic residues" evidence="12">
    <location>
        <begin position="510"/>
        <end position="523"/>
    </location>
</feature>
<dbReference type="Pfam" id="PF00069">
    <property type="entry name" value="Pkinase"/>
    <property type="match status" value="1"/>
</dbReference>
<evidence type="ECO:0000256" key="6">
    <source>
        <dbReference type="ARBA" id="ARBA00022741"/>
    </source>
</evidence>
<keyword evidence="4" id="KW-0723">Serine/threonine-protein kinase</keyword>
<dbReference type="PANTHER" id="PTHR24346:SF79">
    <property type="entry name" value="PROTEIN KINASE DOMAIN-CONTAINING PROTEIN"/>
    <property type="match status" value="1"/>
</dbReference>
<evidence type="ECO:0000256" key="9">
    <source>
        <dbReference type="ARBA" id="ARBA00047899"/>
    </source>
</evidence>
<evidence type="ECO:0000256" key="12">
    <source>
        <dbReference type="SAM" id="MobiDB-lite"/>
    </source>
</evidence>
<keyword evidence="8 11" id="KW-0067">ATP-binding</keyword>
<evidence type="ECO:0000259" key="13">
    <source>
        <dbReference type="PROSITE" id="PS50011"/>
    </source>
</evidence>